<evidence type="ECO:0000259" key="18">
    <source>
        <dbReference type="PROSITE" id="PS50207"/>
    </source>
</evidence>
<dbReference type="OMA" id="WNRIEDG"/>
<dbReference type="GO" id="GO:0032731">
    <property type="term" value="P:positive regulation of interleukin-1 beta production"/>
    <property type="evidence" value="ECO:0007669"/>
    <property type="project" value="Ensembl"/>
</dbReference>
<gene>
    <name evidence="20" type="primary">CASP8</name>
</gene>
<dbReference type="AlphaFoldDB" id="F7BWD5"/>
<organism evidence="20 21">
    <name type="scientific">Monodelphis domestica</name>
    <name type="common">Gray short-tailed opossum</name>
    <dbReference type="NCBI Taxonomy" id="13616"/>
    <lineage>
        <taxon>Eukaryota</taxon>
        <taxon>Metazoa</taxon>
        <taxon>Chordata</taxon>
        <taxon>Craniata</taxon>
        <taxon>Vertebrata</taxon>
        <taxon>Euteleostomi</taxon>
        <taxon>Mammalia</taxon>
        <taxon>Metatheria</taxon>
        <taxon>Didelphimorphia</taxon>
        <taxon>Didelphidae</taxon>
        <taxon>Monodelphis</taxon>
    </lineage>
</organism>
<dbReference type="SUPFAM" id="SSF47986">
    <property type="entry name" value="DEATH domain"/>
    <property type="match status" value="2"/>
</dbReference>
<dbReference type="GO" id="GO:0034612">
    <property type="term" value="P:response to tumor necrosis factor"/>
    <property type="evidence" value="ECO:0007669"/>
    <property type="project" value="Ensembl"/>
</dbReference>
<dbReference type="FunFam" id="3.40.50.1460:FF:000008">
    <property type="entry name" value="caspase-8 isoform X1"/>
    <property type="match status" value="1"/>
</dbReference>
<keyword evidence="5" id="KW-0597">Phosphoprotein</keyword>
<dbReference type="Pfam" id="PF00656">
    <property type="entry name" value="Peptidase_C14"/>
    <property type="match status" value="1"/>
</dbReference>
<evidence type="ECO:0000256" key="10">
    <source>
        <dbReference type="ARBA" id="ARBA00022807"/>
    </source>
</evidence>
<evidence type="ECO:0000256" key="15">
    <source>
        <dbReference type="ARBA" id="ARBA00068172"/>
    </source>
</evidence>
<evidence type="ECO:0000313" key="20">
    <source>
        <dbReference type="Ensembl" id="ENSMODP00000018969.3"/>
    </source>
</evidence>
<keyword evidence="10" id="KW-0788">Thiol protease</keyword>
<dbReference type="InterPro" id="IPR001309">
    <property type="entry name" value="Pept_C14_p20"/>
</dbReference>
<comment type="similarity">
    <text evidence="3 16">Belongs to the peptidase C14A family.</text>
</comment>
<evidence type="ECO:0000313" key="21">
    <source>
        <dbReference type="Proteomes" id="UP000002280"/>
    </source>
</evidence>
<dbReference type="GO" id="GO:0008625">
    <property type="term" value="P:extrinsic apoptotic signaling pathway via death domain receptors"/>
    <property type="evidence" value="ECO:0000318"/>
    <property type="project" value="GO_Central"/>
</dbReference>
<keyword evidence="9" id="KW-0378">Hydrolase</keyword>
<dbReference type="InterPro" id="IPR016129">
    <property type="entry name" value="Caspase_his_AS"/>
</dbReference>
<dbReference type="SUPFAM" id="SSF52129">
    <property type="entry name" value="Caspase-like"/>
    <property type="match status" value="1"/>
</dbReference>
<dbReference type="PROSITE" id="PS01122">
    <property type="entry name" value="CASPASE_CYS"/>
    <property type="match status" value="1"/>
</dbReference>
<dbReference type="FunCoup" id="F7BWD5">
    <property type="interactions" value="523"/>
</dbReference>
<dbReference type="FunFam" id="1.10.533.10:FF:000016">
    <property type="entry name" value="CASP8 and FADD-like apoptosis regulator"/>
    <property type="match status" value="1"/>
</dbReference>
<evidence type="ECO:0000256" key="7">
    <source>
        <dbReference type="ARBA" id="ARBA00022703"/>
    </source>
</evidence>
<evidence type="ECO:0000256" key="8">
    <source>
        <dbReference type="ARBA" id="ARBA00022737"/>
    </source>
</evidence>
<keyword evidence="11" id="KW-0865">Zymogen</keyword>
<dbReference type="GO" id="GO:0045862">
    <property type="term" value="P:positive regulation of proteolysis"/>
    <property type="evidence" value="ECO:0007669"/>
    <property type="project" value="Ensembl"/>
</dbReference>
<evidence type="ECO:0000256" key="13">
    <source>
        <dbReference type="ARBA" id="ARBA00051626"/>
    </source>
</evidence>
<dbReference type="GO" id="GO:0004197">
    <property type="term" value="F:cysteine-type endopeptidase activity"/>
    <property type="evidence" value="ECO:0000250"/>
    <property type="project" value="UniProtKB"/>
</dbReference>
<dbReference type="GO" id="GO:0043123">
    <property type="term" value="P:positive regulation of canonical NF-kappaB signal transduction"/>
    <property type="evidence" value="ECO:0007669"/>
    <property type="project" value="Ensembl"/>
</dbReference>
<dbReference type="GeneTree" id="ENSGT00940000160319"/>
<dbReference type="OrthoDB" id="6114029at2759"/>
<feature type="domain" description="Caspase family p20" evidence="19">
    <location>
        <begin position="225"/>
        <end position="357"/>
    </location>
</feature>
<dbReference type="PROSITE" id="PS50168">
    <property type="entry name" value="DED"/>
    <property type="match status" value="2"/>
</dbReference>
<proteinExistence type="inferred from homology"/>
<evidence type="ECO:0000256" key="6">
    <source>
        <dbReference type="ARBA" id="ARBA00022670"/>
    </source>
</evidence>
<evidence type="ECO:0000256" key="3">
    <source>
        <dbReference type="ARBA" id="ARBA00010134"/>
    </source>
</evidence>
<dbReference type="GO" id="GO:0006915">
    <property type="term" value="P:apoptotic process"/>
    <property type="evidence" value="ECO:0000250"/>
    <property type="project" value="UniProtKB"/>
</dbReference>
<sequence length="472" mass="54081">MNMDFHTFLYGIAEEIDSADLASLKFLCLDQIPLKKQQHIKDALVLFQTLEERGLLEEDNLFFLKELLFRINRIDLLNEPLNTKGPEMERELQVPNKARISPYRILLFNLSEGVGPSELKSIKFMLSSKIPKCKIEDDMTLMDLFIEMEKRGILGEGNLDALKIVCDQIDKSLLKKIQEYEISKERSMERFPVEIQDVEETMSQPQEVYDSAGEKGNVYKMSSRPRGYCLIINNFDFKISRKERPENHYLTDRRGTNKDEEALKNIFKELHFDIQSFQDLTAEGIQQVLKTFKDNNHESKDCFVCCLLSHGNKGTIYGIDGKEVPIRDLTSYFSGSNCPSLAGKPKVFFIQACQGKATQYGISLDTDSEQQRESLEADKSFQSECIPNEADFLLGMATVENYVSYRDSARGTWYIQSLCKNLKEGCLRGNDILTILTEVNSEVSQKTDPKNNGKQMPQPKITLRKKLVFPIS</sequence>
<dbReference type="GO" id="GO:0071260">
    <property type="term" value="P:cellular response to mechanical stimulus"/>
    <property type="evidence" value="ECO:0007669"/>
    <property type="project" value="Ensembl"/>
</dbReference>
<dbReference type="Proteomes" id="UP000002280">
    <property type="component" value="Chromosome 7"/>
</dbReference>
<dbReference type="Pfam" id="PF01335">
    <property type="entry name" value="DED"/>
    <property type="match status" value="2"/>
</dbReference>
<dbReference type="GO" id="GO:0031265">
    <property type="term" value="C:CD95 death-inducing signaling complex"/>
    <property type="evidence" value="ECO:0000318"/>
    <property type="project" value="GO_Central"/>
</dbReference>
<dbReference type="GO" id="GO:0051604">
    <property type="term" value="P:protein maturation"/>
    <property type="evidence" value="ECO:0007669"/>
    <property type="project" value="Ensembl"/>
</dbReference>
<keyword evidence="12" id="KW-0539">Nucleus</keyword>
<dbReference type="GO" id="GO:0036462">
    <property type="term" value="P:TRAIL-activated apoptotic signaling pathway"/>
    <property type="evidence" value="ECO:0007669"/>
    <property type="project" value="Ensembl"/>
</dbReference>
<dbReference type="GO" id="GO:0043124">
    <property type="term" value="P:negative regulation of canonical NF-kappaB signal transduction"/>
    <property type="evidence" value="ECO:0007669"/>
    <property type="project" value="Ensembl"/>
</dbReference>
<dbReference type="InterPro" id="IPR015917">
    <property type="entry name" value="Pept_C14A"/>
</dbReference>
<evidence type="ECO:0000256" key="5">
    <source>
        <dbReference type="ARBA" id="ARBA00022553"/>
    </source>
</evidence>
<reference evidence="20 21" key="1">
    <citation type="journal article" date="2007" name="Nature">
        <title>Genome of the marsupial Monodelphis domestica reveals innovation in non-coding sequences.</title>
        <authorList>
            <person name="Mikkelsen T.S."/>
            <person name="Wakefield M.J."/>
            <person name="Aken B."/>
            <person name="Amemiya C.T."/>
            <person name="Chang J.L."/>
            <person name="Duke S."/>
            <person name="Garber M."/>
            <person name="Gentles A.J."/>
            <person name="Goodstadt L."/>
            <person name="Heger A."/>
            <person name="Jurka J."/>
            <person name="Kamal M."/>
            <person name="Mauceli E."/>
            <person name="Searle S.M."/>
            <person name="Sharpe T."/>
            <person name="Baker M.L."/>
            <person name="Batzer M.A."/>
            <person name="Benos P.V."/>
            <person name="Belov K."/>
            <person name="Clamp M."/>
            <person name="Cook A."/>
            <person name="Cuff J."/>
            <person name="Das R."/>
            <person name="Davidow L."/>
            <person name="Deakin J.E."/>
            <person name="Fazzari M.J."/>
            <person name="Glass J.L."/>
            <person name="Grabherr M."/>
            <person name="Greally J.M."/>
            <person name="Gu W."/>
            <person name="Hore T.A."/>
            <person name="Huttley G.A."/>
            <person name="Kleber M."/>
            <person name="Jirtle R.L."/>
            <person name="Koina E."/>
            <person name="Lee J.T."/>
            <person name="Mahony S."/>
            <person name="Marra M.A."/>
            <person name="Miller R.D."/>
            <person name="Nicholls R.D."/>
            <person name="Oda M."/>
            <person name="Papenfuss A.T."/>
            <person name="Parra Z.E."/>
            <person name="Pollock D.D."/>
            <person name="Ray D.A."/>
            <person name="Schein J.E."/>
            <person name="Speed T.P."/>
            <person name="Thompson K."/>
            <person name="VandeBerg J.L."/>
            <person name="Wade C.M."/>
            <person name="Walker J.A."/>
            <person name="Waters P.D."/>
            <person name="Webber C."/>
            <person name="Weidman J.R."/>
            <person name="Xie X."/>
            <person name="Zody M.C."/>
            <person name="Baldwin J."/>
            <person name="Abdouelleil A."/>
            <person name="Abdulkadir J."/>
            <person name="Abebe A."/>
            <person name="Abera B."/>
            <person name="Abreu J."/>
            <person name="Acer S.C."/>
            <person name="Aftuck L."/>
            <person name="Alexander A."/>
            <person name="An P."/>
            <person name="Anderson E."/>
            <person name="Anderson S."/>
            <person name="Arachi H."/>
            <person name="Azer M."/>
            <person name="Bachantsang P."/>
            <person name="Barry A."/>
            <person name="Bayul T."/>
            <person name="Berlin A."/>
            <person name="Bessette D."/>
            <person name="Bloom T."/>
            <person name="Bloom T."/>
            <person name="Boguslavskiy L."/>
            <person name="Bonnet C."/>
            <person name="Boukhgalter B."/>
            <person name="Bourzgui I."/>
            <person name="Brown A."/>
            <person name="Cahill P."/>
            <person name="Channer S."/>
            <person name="Cheshatsang Y."/>
            <person name="Chuda L."/>
            <person name="Citroen M."/>
            <person name="Collymore A."/>
            <person name="Cooke P."/>
            <person name="Costello M."/>
            <person name="D'Aco K."/>
            <person name="Daza R."/>
            <person name="De Haan G."/>
            <person name="DeGray S."/>
            <person name="DeMaso C."/>
            <person name="Dhargay N."/>
            <person name="Dooley K."/>
            <person name="Dooley E."/>
            <person name="Doricent M."/>
            <person name="Dorje P."/>
            <person name="Dorjee K."/>
            <person name="Dupes A."/>
            <person name="Elong R."/>
            <person name="Falk J."/>
            <person name="Farina A."/>
            <person name="Faro S."/>
            <person name="Ferguson D."/>
            <person name="Fisher S."/>
            <person name="Foley C.D."/>
            <person name="Franke A."/>
            <person name="Friedrich D."/>
            <person name="Gadbois L."/>
            <person name="Gearin G."/>
            <person name="Gearin C.R."/>
            <person name="Giannoukos G."/>
            <person name="Goode T."/>
            <person name="Graham J."/>
            <person name="Grandbois E."/>
            <person name="Grewal S."/>
            <person name="Gyaltsen K."/>
            <person name="Hafez N."/>
            <person name="Hagos B."/>
            <person name="Hall J."/>
            <person name="Henson C."/>
            <person name="Hollinger A."/>
            <person name="Honan T."/>
            <person name="Huard M.D."/>
            <person name="Hughes L."/>
            <person name="Hurhula B."/>
            <person name="Husby M.E."/>
            <person name="Kamat A."/>
            <person name="Kanga B."/>
            <person name="Kashin S."/>
            <person name="Khazanovich D."/>
            <person name="Kisner P."/>
            <person name="Lance K."/>
            <person name="Lara M."/>
            <person name="Lee W."/>
            <person name="Lennon N."/>
            <person name="Letendre F."/>
            <person name="LeVine R."/>
            <person name="Lipovsky A."/>
            <person name="Liu X."/>
            <person name="Liu J."/>
            <person name="Liu S."/>
            <person name="Lokyitsang T."/>
            <person name="Lokyitsang Y."/>
            <person name="Lubonja R."/>
            <person name="Lui A."/>
            <person name="MacDonald P."/>
            <person name="Magnisalis V."/>
            <person name="Maru K."/>
            <person name="Matthews C."/>
            <person name="McCusker W."/>
            <person name="McDonough S."/>
            <person name="Mehta T."/>
            <person name="Meldrim J."/>
            <person name="Meneus L."/>
            <person name="Mihai O."/>
            <person name="Mihalev A."/>
            <person name="Mihova T."/>
            <person name="Mittelman R."/>
            <person name="Mlenga V."/>
            <person name="Montmayeur A."/>
            <person name="Mulrain L."/>
            <person name="Navidi A."/>
            <person name="Naylor J."/>
            <person name="Negash T."/>
            <person name="Nguyen T."/>
            <person name="Nguyen N."/>
            <person name="Nicol R."/>
            <person name="Norbu C."/>
            <person name="Norbu N."/>
            <person name="Novod N."/>
            <person name="O'Neill B."/>
            <person name="Osman S."/>
            <person name="Markiewicz E."/>
            <person name="Oyono O.L."/>
            <person name="Patti C."/>
            <person name="Phunkhang P."/>
            <person name="Pierre F."/>
            <person name="Priest M."/>
            <person name="Raghuraman S."/>
            <person name="Rege F."/>
            <person name="Reyes R."/>
            <person name="Rise C."/>
            <person name="Rogov P."/>
            <person name="Ross K."/>
            <person name="Ryan E."/>
            <person name="Settipalli S."/>
            <person name="Shea T."/>
            <person name="Sherpa N."/>
            <person name="Shi L."/>
            <person name="Shih D."/>
            <person name="Sparrow T."/>
            <person name="Spaulding J."/>
            <person name="Stalker J."/>
            <person name="Stange-Thomann N."/>
            <person name="Stavropoulos S."/>
            <person name="Stone C."/>
            <person name="Strader C."/>
            <person name="Tesfaye S."/>
            <person name="Thomson T."/>
            <person name="Thoulutsang Y."/>
            <person name="Thoulutsang D."/>
            <person name="Topham K."/>
            <person name="Topping I."/>
            <person name="Tsamla T."/>
            <person name="Vassiliev H."/>
            <person name="Vo A."/>
            <person name="Wangchuk T."/>
            <person name="Wangdi T."/>
            <person name="Weiand M."/>
            <person name="Wilkinson J."/>
            <person name="Wilson A."/>
            <person name="Yadav S."/>
            <person name="Young G."/>
            <person name="Yu Q."/>
            <person name="Zembek L."/>
            <person name="Zhong D."/>
            <person name="Zimmer A."/>
            <person name="Zwirko Z."/>
            <person name="Jaffe D.B."/>
            <person name="Alvarez P."/>
            <person name="Brockman W."/>
            <person name="Butler J."/>
            <person name="Chin C."/>
            <person name="Gnerre S."/>
            <person name="MacCallum I."/>
            <person name="Graves J.A."/>
            <person name="Ponting C.P."/>
            <person name="Breen M."/>
            <person name="Samollow P.B."/>
            <person name="Lander E.S."/>
            <person name="Lindblad-Toh K."/>
        </authorList>
    </citation>
    <scope>NUCLEOTIDE SEQUENCE [LARGE SCALE GENOMIC DNA]</scope>
</reference>
<dbReference type="STRING" id="13616.ENSMODP00000018969"/>
<evidence type="ECO:0000256" key="16">
    <source>
        <dbReference type="RuleBase" id="RU003971"/>
    </source>
</evidence>
<dbReference type="PROSITE" id="PS50207">
    <property type="entry name" value="CASPASE_P10"/>
    <property type="match status" value="1"/>
</dbReference>
<reference evidence="20" key="3">
    <citation type="submission" date="2025-09" db="UniProtKB">
        <authorList>
            <consortium name="Ensembl"/>
        </authorList>
    </citation>
    <scope>IDENTIFICATION</scope>
</reference>
<dbReference type="GO" id="GO:0030335">
    <property type="term" value="P:positive regulation of cell migration"/>
    <property type="evidence" value="ECO:0007669"/>
    <property type="project" value="Ensembl"/>
</dbReference>
<dbReference type="EC" id="3.4.22.61" evidence="14"/>
<dbReference type="GO" id="GO:0043525">
    <property type="term" value="P:positive regulation of neuron apoptotic process"/>
    <property type="evidence" value="ECO:0000318"/>
    <property type="project" value="GO_Central"/>
</dbReference>
<dbReference type="GO" id="GO:0042802">
    <property type="term" value="F:identical protein binding"/>
    <property type="evidence" value="ECO:0007669"/>
    <property type="project" value="Ensembl"/>
</dbReference>
<comment type="subcellular location">
    <subcellularLocation>
        <location evidence="2">Cytoplasm</location>
    </subcellularLocation>
    <subcellularLocation>
        <location evidence="1">Nucleus</location>
    </subcellularLocation>
</comment>
<dbReference type="InterPro" id="IPR033139">
    <property type="entry name" value="Caspase_cys_AS"/>
</dbReference>
<dbReference type="GO" id="GO:0005737">
    <property type="term" value="C:cytoplasm"/>
    <property type="evidence" value="ECO:0000318"/>
    <property type="project" value="GO_Central"/>
</dbReference>
<evidence type="ECO:0000259" key="19">
    <source>
        <dbReference type="PROSITE" id="PS50208"/>
    </source>
</evidence>
<dbReference type="SMART" id="SM00115">
    <property type="entry name" value="CASc"/>
    <property type="match status" value="1"/>
</dbReference>
<dbReference type="GO" id="GO:0005634">
    <property type="term" value="C:nucleus"/>
    <property type="evidence" value="ECO:0007669"/>
    <property type="project" value="UniProtKB-SubCell"/>
</dbReference>
<reference evidence="20" key="2">
    <citation type="submission" date="2025-08" db="UniProtKB">
        <authorList>
            <consortium name="Ensembl"/>
        </authorList>
    </citation>
    <scope>IDENTIFICATION</scope>
</reference>
<dbReference type="SMART" id="SM00031">
    <property type="entry name" value="DED"/>
    <property type="match status" value="2"/>
</dbReference>
<dbReference type="InterPro" id="IPR011600">
    <property type="entry name" value="Pept_C14_caspase"/>
</dbReference>
<dbReference type="GeneID" id="100617599"/>
<evidence type="ECO:0000256" key="11">
    <source>
        <dbReference type="ARBA" id="ARBA00023145"/>
    </source>
</evidence>
<evidence type="ECO:0000259" key="17">
    <source>
        <dbReference type="PROSITE" id="PS50168"/>
    </source>
</evidence>
<dbReference type="PANTHER" id="PTHR48169:SF7">
    <property type="entry name" value="CASPASE 10"/>
    <property type="match status" value="1"/>
</dbReference>
<dbReference type="PANTHER" id="PTHR48169">
    <property type="entry name" value="DED DOMAIN-CONTAINING PROTEIN"/>
    <property type="match status" value="1"/>
</dbReference>
<keyword evidence="4" id="KW-0963">Cytoplasm</keyword>
<dbReference type="GO" id="GO:1900119">
    <property type="term" value="P:positive regulation of execution phase of apoptosis"/>
    <property type="evidence" value="ECO:0007669"/>
    <property type="project" value="Ensembl"/>
</dbReference>
<dbReference type="Gene3D" id="3.40.50.1460">
    <property type="match status" value="1"/>
</dbReference>
<dbReference type="GO" id="GO:0140639">
    <property type="term" value="P:positive regulation of pyroptotic inflammatory response"/>
    <property type="evidence" value="ECO:0007669"/>
    <property type="project" value="Ensembl"/>
</dbReference>
<keyword evidence="6" id="KW-0645">Protease</keyword>
<dbReference type="GO" id="GO:0097110">
    <property type="term" value="F:scaffold protein binding"/>
    <property type="evidence" value="ECO:0007669"/>
    <property type="project" value="Ensembl"/>
</dbReference>
<dbReference type="GO" id="GO:0070269">
    <property type="term" value="P:pyroptotic inflammatory response"/>
    <property type="evidence" value="ECO:0007669"/>
    <property type="project" value="Ensembl"/>
</dbReference>
<dbReference type="CDD" id="cd00032">
    <property type="entry name" value="CASc"/>
    <property type="match status" value="1"/>
</dbReference>
<feature type="domain" description="DED" evidence="17">
    <location>
        <begin position="4"/>
        <end position="82"/>
    </location>
</feature>
<dbReference type="KEGG" id="mdo:100617599"/>
<dbReference type="GO" id="GO:0097194">
    <property type="term" value="P:execution phase of apoptosis"/>
    <property type="evidence" value="ECO:0000250"/>
    <property type="project" value="UniProtKB"/>
</dbReference>
<keyword evidence="7" id="KW-0053">Apoptosis</keyword>
<evidence type="ECO:0000256" key="12">
    <source>
        <dbReference type="ARBA" id="ARBA00023242"/>
    </source>
</evidence>
<keyword evidence="21" id="KW-1185">Reference proteome</keyword>
<dbReference type="GO" id="GO:0045651">
    <property type="term" value="P:positive regulation of macrophage differentiation"/>
    <property type="evidence" value="ECO:0007669"/>
    <property type="project" value="Ensembl"/>
</dbReference>
<keyword evidence="8" id="KW-0677">Repeat</keyword>
<feature type="domain" description="Caspase family p10" evidence="18">
    <location>
        <begin position="386"/>
        <end position="469"/>
    </location>
</feature>
<dbReference type="GO" id="GO:0051603">
    <property type="term" value="P:proteolysis involved in protein catabolic process"/>
    <property type="evidence" value="ECO:0007669"/>
    <property type="project" value="Ensembl"/>
</dbReference>
<dbReference type="eggNOG" id="KOG3573">
    <property type="taxonomic scope" value="Eukaryota"/>
</dbReference>
<dbReference type="Gene3D" id="1.10.533.10">
    <property type="entry name" value="Death Domain, Fas"/>
    <property type="match status" value="2"/>
</dbReference>
<feature type="domain" description="DED" evidence="17">
    <location>
        <begin position="102"/>
        <end position="179"/>
    </location>
</feature>
<dbReference type="InParanoid" id="F7BWD5"/>
<dbReference type="GO" id="GO:0030225">
    <property type="term" value="P:macrophage differentiation"/>
    <property type="evidence" value="ECO:0000318"/>
    <property type="project" value="GO_Central"/>
</dbReference>
<dbReference type="InterPro" id="IPR011029">
    <property type="entry name" value="DEATH-like_dom_sf"/>
</dbReference>
<evidence type="ECO:0000256" key="14">
    <source>
        <dbReference type="ARBA" id="ARBA00066479"/>
    </source>
</evidence>
<dbReference type="InterPro" id="IPR001875">
    <property type="entry name" value="DED_dom"/>
</dbReference>
<evidence type="ECO:0000256" key="2">
    <source>
        <dbReference type="ARBA" id="ARBA00004496"/>
    </source>
</evidence>
<dbReference type="PRINTS" id="PR00376">
    <property type="entry name" value="IL1BCENZYME"/>
</dbReference>
<dbReference type="MEROPS" id="C14.009"/>
<evidence type="ECO:0000256" key="4">
    <source>
        <dbReference type="ARBA" id="ARBA00022490"/>
    </source>
</evidence>
<dbReference type="InterPro" id="IPR002138">
    <property type="entry name" value="Pept_C14_p10"/>
</dbReference>
<comment type="catalytic activity">
    <reaction evidence="13">
        <text>Strict requirement for Asp at position P1 and has a preferred cleavage sequence of (Leu/Asp/Val)-Glu-Thr-Asp-|-(Gly/Ser/Ala).</text>
        <dbReference type="EC" id="3.4.22.61"/>
    </reaction>
</comment>
<dbReference type="InterPro" id="IPR029030">
    <property type="entry name" value="Caspase-like_dom_sf"/>
</dbReference>
<dbReference type="Ensembl" id="ENSMODT00000019311.4">
    <property type="protein sequence ID" value="ENSMODP00000018969.3"/>
    <property type="gene ID" value="ENSMODG00000015183.4"/>
</dbReference>
<dbReference type="GO" id="GO:0060546">
    <property type="term" value="P:negative regulation of necroptotic process"/>
    <property type="evidence" value="ECO:0007669"/>
    <property type="project" value="Ensembl"/>
</dbReference>
<dbReference type="PROSITE" id="PS01121">
    <property type="entry name" value="CASPASE_HIS"/>
    <property type="match status" value="1"/>
</dbReference>
<dbReference type="PROSITE" id="PS50208">
    <property type="entry name" value="CASPASE_P20"/>
    <property type="match status" value="1"/>
</dbReference>
<accession>F7BWD5</accession>
<dbReference type="Bgee" id="ENSMODG00000015183">
    <property type="expression patterns" value="Expressed in blood and 18 other cell types or tissues"/>
</dbReference>
<dbReference type="GO" id="GO:0035877">
    <property type="term" value="F:death effector domain binding"/>
    <property type="evidence" value="ECO:0007669"/>
    <property type="project" value="Ensembl"/>
</dbReference>
<name>F7BWD5_MONDO</name>
<dbReference type="GO" id="GO:0097342">
    <property type="term" value="C:ripoptosome"/>
    <property type="evidence" value="ECO:0000250"/>
    <property type="project" value="UniProtKB"/>
</dbReference>
<evidence type="ECO:0000256" key="9">
    <source>
        <dbReference type="ARBA" id="ARBA00022801"/>
    </source>
</evidence>
<dbReference type="GO" id="GO:0031625">
    <property type="term" value="F:ubiquitin protein ligase binding"/>
    <property type="evidence" value="ECO:0007669"/>
    <property type="project" value="Ensembl"/>
</dbReference>
<dbReference type="GO" id="GO:0030027">
    <property type="term" value="C:lamellipodium"/>
    <property type="evidence" value="ECO:0007669"/>
    <property type="project" value="Ensembl"/>
</dbReference>
<dbReference type="HOGENOM" id="CLU_036904_4_2_1"/>
<evidence type="ECO:0000256" key="1">
    <source>
        <dbReference type="ARBA" id="ARBA00004123"/>
    </source>
</evidence>
<protein>
    <recommendedName>
        <fullName evidence="15">Caspase-8</fullName>
        <ecNumber evidence="14">3.4.22.61</ecNumber>
    </recommendedName>
</protein>